<dbReference type="InterPro" id="IPR009088">
    <property type="entry name" value="TFIIA_b-brl"/>
</dbReference>
<dbReference type="InterPro" id="IPR001841">
    <property type="entry name" value="Znf_RING"/>
</dbReference>
<dbReference type="GO" id="GO:0003743">
    <property type="term" value="F:translation initiation factor activity"/>
    <property type="evidence" value="ECO:0007669"/>
    <property type="project" value="UniProtKB-KW"/>
</dbReference>
<evidence type="ECO:0000313" key="12">
    <source>
        <dbReference type="Proteomes" id="UP001085076"/>
    </source>
</evidence>
<dbReference type="SUPFAM" id="SSF50784">
    <property type="entry name" value="Transcription factor IIA (TFIIA), beta-barrel domain"/>
    <property type="match status" value="1"/>
</dbReference>
<dbReference type="SUPFAM" id="SSF47396">
    <property type="entry name" value="Transcription factor IIA (TFIIA), alpha-helical domain"/>
    <property type="match status" value="1"/>
</dbReference>
<keyword evidence="9" id="KW-0863">Zinc-finger</keyword>
<comment type="function">
    <text evidence="7">TFIIA is a component of the transcription machinery of RNA polymerase II and plays an important role in transcriptional activation. TFIIA in a complex with TBP mediates transcriptional activity. Protein involved in the resistance to X.oryzae.</text>
</comment>
<evidence type="ECO:0000256" key="2">
    <source>
        <dbReference type="ARBA" id="ARBA00007675"/>
    </source>
</evidence>
<dbReference type="PROSITE" id="PS50089">
    <property type="entry name" value="ZF_RING_2"/>
    <property type="match status" value="1"/>
</dbReference>
<keyword evidence="6" id="KW-0539">Nucleus</keyword>
<evidence type="ECO:0000259" key="10">
    <source>
        <dbReference type="PROSITE" id="PS50089"/>
    </source>
</evidence>
<dbReference type="CDD" id="cd10014">
    <property type="entry name" value="TFIIA_gamma_C"/>
    <property type="match status" value="1"/>
</dbReference>
<protein>
    <recommendedName>
        <fullName evidence="10">RING-type domain-containing protein</fullName>
    </recommendedName>
</protein>
<dbReference type="InterPro" id="IPR015872">
    <property type="entry name" value="TFIIA_gsu_N"/>
</dbReference>
<dbReference type="Proteomes" id="UP001085076">
    <property type="component" value="Unassembled WGS sequence"/>
</dbReference>
<keyword evidence="9" id="KW-0862">Zinc</keyword>
<dbReference type="AlphaFoldDB" id="A0A9D5H2H1"/>
<dbReference type="CDD" id="cd10145">
    <property type="entry name" value="TFIIA_gamma_N"/>
    <property type="match status" value="1"/>
</dbReference>
<keyword evidence="9" id="KW-0479">Metal-binding</keyword>
<evidence type="ECO:0000256" key="3">
    <source>
        <dbReference type="ARBA" id="ARBA00022540"/>
    </source>
</evidence>
<evidence type="ECO:0000256" key="6">
    <source>
        <dbReference type="ARBA" id="ARBA00023242"/>
    </source>
</evidence>
<dbReference type="SUPFAM" id="SSF57850">
    <property type="entry name" value="RING/U-box"/>
    <property type="match status" value="1"/>
</dbReference>
<proteinExistence type="inferred from homology"/>
<keyword evidence="4" id="KW-0805">Transcription regulation</keyword>
<dbReference type="OrthoDB" id="21204at2759"/>
<dbReference type="GO" id="GO:0006367">
    <property type="term" value="P:transcription initiation at RNA polymerase II promoter"/>
    <property type="evidence" value="ECO:0007669"/>
    <property type="project" value="InterPro"/>
</dbReference>
<dbReference type="InterPro" id="IPR015871">
    <property type="entry name" value="TFIIA_gsu_C"/>
</dbReference>
<comment type="similarity">
    <text evidence="2">Belongs to the TFIIA subunit 2 family.</text>
</comment>
<dbReference type="GO" id="GO:0008270">
    <property type="term" value="F:zinc ion binding"/>
    <property type="evidence" value="ECO:0007669"/>
    <property type="project" value="UniProtKB-KW"/>
</dbReference>
<dbReference type="SMART" id="SM00184">
    <property type="entry name" value="RING"/>
    <property type="match status" value="1"/>
</dbReference>
<comment type="caution">
    <text evidence="11">The sequence shown here is derived from an EMBL/GenBank/DDBJ whole genome shotgun (WGS) entry which is preliminary data.</text>
</comment>
<comment type="subunit">
    <text evidence="8">TFIIA is a heterodimer of the large unprocessed subunit 1 and a small subunit gamma. It was originally believed to be a heterotrimer of an alpha, a beta and a gamma subunit.</text>
</comment>
<evidence type="ECO:0000256" key="5">
    <source>
        <dbReference type="ARBA" id="ARBA00023163"/>
    </source>
</evidence>
<evidence type="ECO:0000313" key="11">
    <source>
        <dbReference type="EMBL" id="KAJ0960724.1"/>
    </source>
</evidence>
<evidence type="ECO:0000256" key="4">
    <source>
        <dbReference type="ARBA" id="ARBA00023015"/>
    </source>
</evidence>
<dbReference type="Gene3D" id="3.30.40.10">
    <property type="entry name" value="Zinc/RING finger domain, C3HC4 (zinc finger)"/>
    <property type="match status" value="1"/>
</dbReference>
<dbReference type="Pfam" id="PF13639">
    <property type="entry name" value="zf-RING_2"/>
    <property type="match status" value="1"/>
</dbReference>
<dbReference type="GO" id="GO:0005672">
    <property type="term" value="C:transcription factor TFIIA complex"/>
    <property type="evidence" value="ECO:0007669"/>
    <property type="project" value="InterPro"/>
</dbReference>
<dbReference type="Gene3D" id="1.10.287.190">
    <property type="entry name" value="Transcription factor IIA gamma subunit, alpha-helical domain"/>
    <property type="match status" value="1"/>
</dbReference>
<keyword evidence="12" id="KW-1185">Reference proteome</keyword>
<comment type="subcellular location">
    <subcellularLocation>
        <location evidence="1">Nucleus</location>
    </subcellularLocation>
</comment>
<dbReference type="FunFam" id="1.10.287.190:FF:000001">
    <property type="entry name" value="Transcription initiation factor IIA subunit 2"/>
    <property type="match status" value="1"/>
</dbReference>
<keyword evidence="5" id="KW-0804">Transcription</keyword>
<dbReference type="FunFam" id="2.30.18.10:FF:000001">
    <property type="entry name" value="Transcription initiation factor IIA subunit 2"/>
    <property type="match status" value="1"/>
</dbReference>
<keyword evidence="3" id="KW-0396">Initiation factor</keyword>
<gene>
    <name evidence="11" type="ORF">J5N97_001373</name>
</gene>
<evidence type="ECO:0000256" key="8">
    <source>
        <dbReference type="ARBA" id="ARBA00064681"/>
    </source>
</evidence>
<dbReference type="PANTHER" id="PTHR10966">
    <property type="entry name" value="TRANSCRIPTION INITIATION FACTOR IIA SUBUNIT 2"/>
    <property type="match status" value="1"/>
</dbReference>
<reference evidence="11 12" key="1">
    <citation type="journal article" date="2022" name="Hortic Res">
        <title>The genome of Dioscorea zingiberensis sheds light on the biosynthesis, origin and evolution of the medicinally important diosgenin saponins.</title>
        <authorList>
            <person name="Li Y."/>
            <person name="Tan C."/>
            <person name="Li Z."/>
            <person name="Guo J."/>
            <person name="Li S."/>
            <person name="Chen X."/>
            <person name="Wang C."/>
            <person name="Dai X."/>
            <person name="Yang H."/>
            <person name="Song W."/>
            <person name="Hou L."/>
            <person name="Xu J."/>
            <person name="Tong Z."/>
            <person name="Xu A."/>
            <person name="Yuan X."/>
            <person name="Wang W."/>
            <person name="Yang Q."/>
            <person name="Chen L."/>
            <person name="Sun Z."/>
            <person name="Wang K."/>
            <person name="Pan B."/>
            <person name="Chen J."/>
            <person name="Bao Y."/>
            <person name="Liu F."/>
            <person name="Qi X."/>
            <person name="Gang D.R."/>
            <person name="Wen J."/>
            <person name="Li J."/>
        </authorList>
    </citation>
    <scope>NUCLEOTIDE SEQUENCE [LARGE SCALE GENOMIC DNA]</scope>
    <source>
        <strain evidence="11">Dzin_1.0</strain>
    </source>
</reference>
<keyword evidence="3" id="KW-0648">Protein biosynthesis</keyword>
<organism evidence="11 12">
    <name type="scientific">Dioscorea zingiberensis</name>
    <dbReference type="NCBI Taxonomy" id="325984"/>
    <lineage>
        <taxon>Eukaryota</taxon>
        <taxon>Viridiplantae</taxon>
        <taxon>Streptophyta</taxon>
        <taxon>Embryophyta</taxon>
        <taxon>Tracheophyta</taxon>
        <taxon>Spermatophyta</taxon>
        <taxon>Magnoliopsida</taxon>
        <taxon>Liliopsida</taxon>
        <taxon>Dioscoreales</taxon>
        <taxon>Dioscoreaceae</taxon>
        <taxon>Dioscorea</taxon>
    </lineage>
</organism>
<name>A0A9D5H2H1_9LILI</name>
<feature type="domain" description="RING-type" evidence="10">
    <location>
        <begin position="175"/>
        <end position="217"/>
    </location>
</feature>
<dbReference type="InterPro" id="IPR009083">
    <property type="entry name" value="TFIIA_a-hlx"/>
</dbReference>
<evidence type="ECO:0000256" key="1">
    <source>
        <dbReference type="ARBA" id="ARBA00004123"/>
    </source>
</evidence>
<dbReference type="Pfam" id="PF02268">
    <property type="entry name" value="TFIIA_gamma_N"/>
    <property type="match status" value="1"/>
</dbReference>
<dbReference type="Gene3D" id="2.30.18.10">
    <property type="entry name" value="Transcription factor IIA (TFIIA), beta-barrel domain"/>
    <property type="match status" value="1"/>
</dbReference>
<sequence>MAEVVDLLLFSSLSDDEYSYENSHPSALDSFLPFDHDLFSPVTFPSSPEPLHLGLAFGFDSDAEDDGYNVPVPAFHGESYGGDDDHRDEEFEWEEVTSRLDVLSMMVGHDQDPDRELVENVDWEVLLAVNDELVFASEYEVLSGQHDSFSRTEKPTARLVIETLPSVVPSEDTACAVCKEEFTLDAAEVKKLPCSHCYHRECILPWLQVRNTCPVCRRELPTDAEECDVMATFELYRRSTIGMCLTETLDEMVSNGTLSPELAIQVLVQFDKSMTEALESQVKSKVSIKGHLHTYRFCDNVWTFILQDATFKSEECQENVGRVKIVACDSKLLTQ</sequence>
<dbReference type="EMBL" id="JAGGNH010000062">
    <property type="protein sequence ID" value="KAJ0960724.1"/>
    <property type="molecule type" value="Genomic_DNA"/>
</dbReference>
<dbReference type="InterPro" id="IPR003194">
    <property type="entry name" value="TFIIA_gsu"/>
</dbReference>
<accession>A0A9D5H2H1</accession>
<dbReference type="InterPro" id="IPR013083">
    <property type="entry name" value="Znf_RING/FYVE/PHD"/>
</dbReference>
<evidence type="ECO:0000256" key="7">
    <source>
        <dbReference type="ARBA" id="ARBA00056252"/>
    </source>
</evidence>
<dbReference type="Pfam" id="PF02751">
    <property type="entry name" value="TFIIA_gamma_C"/>
    <property type="match status" value="1"/>
</dbReference>
<evidence type="ECO:0000256" key="9">
    <source>
        <dbReference type="PROSITE-ProRule" id="PRU00175"/>
    </source>
</evidence>